<dbReference type="RefSeq" id="WP_089846456.1">
    <property type="nucleotide sequence ID" value="NZ_FNEJ01000007.1"/>
</dbReference>
<dbReference type="GO" id="GO:0046872">
    <property type="term" value="F:metal ion binding"/>
    <property type="evidence" value="ECO:0007669"/>
    <property type="project" value="UniProtKB-KW"/>
</dbReference>
<sequence length="246" mass="26148">MTLTRPDALLEQIVTATRILVHEGVMDVFGHVALRDPTDPGVFWLGRAGAPARLTAADLLPFDLDGAPLEATDAPLFSERFIHAAVFRADARAQASCHHHAAPLLPYCMGGRPLVALSQTGAWMGAEVPLWDSRKSFGDTNMLVTTMEQAADLAGALGPGRIVLLRGHGVLVTGTSAEDVVFRCIHACREAETLTTALSLGPVTPLSPGEIALAGTPAPAALRRGWDHWTARLPRETDTEGKGAQR</sequence>
<dbReference type="Proteomes" id="UP000199093">
    <property type="component" value="Unassembled WGS sequence"/>
</dbReference>
<dbReference type="Gene3D" id="3.40.225.10">
    <property type="entry name" value="Class II aldolase/adducin N-terminal domain"/>
    <property type="match status" value="1"/>
</dbReference>
<dbReference type="EMBL" id="FNEJ01000007">
    <property type="protein sequence ID" value="SDI62978.1"/>
    <property type="molecule type" value="Genomic_DNA"/>
</dbReference>
<accession>A0A1G8M4U8</accession>
<gene>
    <name evidence="4" type="ORF">SAMN04487993_1007176</name>
</gene>
<dbReference type="SMART" id="SM01007">
    <property type="entry name" value="Aldolase_II"/>
    <property type="match status" value="1"/>
</dbReference>
<dbReference type="STRING" id="555512.SAMN04487993_1007176"/>
<evidence type="ECO:0000256" key="1">
    <source>
        <dbReference type="ARBA" id="ARBA00022723"/>
    </source>
</evidence>
<evidence type="ECO:0000313" key="5">
    <source>
        <dbReference type="Proteomes" id="UP000199093"/>
    </source>
</evidence>
<dbReference type="OrthoDB" id="5291399at2"/>
<keyword evidence="1" id="KW-0479">Metal-binding</keyword>
<protein>
    <submittedName>
        <fullName evidence="4">3-hydroxy-2-methylpyridine-4,5-dicarboxylate 4-decarboxylase</fullName>
    </submittedName>
</protein>
<dbReference type="GO" id="GO:0019323">
    <property type="term" value="P:pentose catabolic process"/>
    <property type="evidence" value="ECO:0007669"/>
    <property type="project" value="TreeGrafter"/>
</dbReference>
<dbReference type="AlphaFoldDB" id="A0A1G8M4U8"/>
<evidence type="ECO:0000259" key="3">
    <source>
        <dbReference type="SMART" id="SM01007"/>
    </source>
</evidence>
<dbReference type="PANTHER" id="PTHR22789:SF0">
    <property type="entry name" value="3-OXO-TETRONATE 4-PHOSPHATE DECARBOXYLASE-RELATED"/>
    <property type="match status" value="1"/>
</dbReference>
<dbReference type="InterPro" id="IPR050197">
    <property type="entry name" value="Aldolase_class_II_sugar_metab"/>
</dbReference>
<evidence type="ECO:0000313" key="4">
    <source>
        <dbReference type="EMBL" id="SDI62978.1"/>
    </source>
</evidence>
<reference evidence="4 5" key="1">
    <citation type="submission" date="2016-10" db="EMBL/GenBank/DDBJ databases">
        <authorList>
            <person name="de Groot N.N."/>
        </authorList>
    </citation>
    <scope>NUCLEOTIDE SEQUENCE [LARGE SCALE GENOMIC DNA]</scope>
    <source>
        <strain evidence="4 5">DSM 26424</strain>
    </source>
</reference>
<dbReference type="SUPFAM" id="SSF53639">
    <property type="entry name" value="AraD/HMP-PK domain-like"/>
    <property type="match status" value="1"/>
</dbReference>
<proteinExistence type="predicted"/>
<organism evidence="4 5">
    <name type="scientific">Salipiger marinus</name>
    <dbReference type="NCBI Taxonomy" id="555512"/>
    <lineage>
        <taxon>Bacteria</taxon>
        <taxon>Pseudomonadati</taxon>
        <taxon>Pseudomonadota</taxon>
        <taxon>Alphaproteobacteria</taxon>
        <taxon>Rhodobacterales</taxon>
        <taxon>Roseobacteraceae</taxon>
        <taxon>Salipiger</taxon>
    </lineage>
</organism>
<dbReference type="PANTHER" id="PTHR22789">
    <property type="entry name" value="FUCULOSE PHOSPHATE ALDOLASE"/>
    <property type="match status" value="1"/>
</dbReference>
<name>A0A1G8M4U8_9RHOB</name>
<dbReference type="InterPro" id="IPR001303">
    <property type="entry name" value="Aldolase_II/adducin_N"/>
</dbReference>
<dbReference type="InterPro" id="IPR036409">
    <property type="entry name" value="Aldolase_II/adducin_N_sf"/>
</dbReference>
<keyword evidence="5" id="KW-1185">Reference proteome</keyword>
<dbReference type="GO" id="GO:0016832">
    <property type="term" value="F:aldehyde-lyase activity"/>
    <property type="evidence" value="ECO:0007669"/>
    <property type="project" value="TreeGrafter"/>
</dbReference>
<dbReference type="GO" id="GO:0005829">
    <property type="term" value="C:cytosol"/>
    <property type="evidence" value="ECO:0007669"/>
    <property type="project" value="TreeGrafter"/>
</dbReference>
<feature type="domain" description="Class II aldolase/adducin N-terminal" evidence="3">
    <location>
        <begin position="11"/>
        <end position="195"/>
    </location>
</feature>
<keyword evidence="2" id="KW-0456">Lyase</keyword>
<evidence type="ECO:0000256" key="2">
    <source>
        <dbReference type="ARBA" id="ARBA00023239"/>
    </source>
</evidence>
<dbReference type="Pfam" id="PF00596">
    <property type="entry name" value="Aldolase_II"/>
    <property type="match status" value="1"/>
</dbReference>